<dbReference type="GO" id="GO:0010906">
    <property type="term" value="P:regulation of glucose metabolic process"/>
    <property type="evidence" value="ECO:0007669"/>
    <property type="project" value="TreeGrafter"/>
</dbReference>
<dbReference type="SMART" id="SM00387">
    <property type="entry name" value="HATPase_c"/>
    <property type="match status" value="1"/>
</dbReference>
<evidence type="ECO:0000256" key="4">
    <source>
        <dbReference type="ARBA" id="ARBA00022777"/>
    </source>
</evidence>
<dbReference type="InterPro" id="IPR039028">
    <property type="entry name" value="BCKD/PDK"/>
</dbReference>
<dbReference type="InterPro" id="IPR036784">
    <property type="entry name" value="AK/P_DHK_N_sf"/>
</dbReference>
<protein>
    <recommendedName>
        <fullName evidence="8">Protein-serine/threonine kinase</fullName>
        <ecNumber evidence="8">2.7.11.-</ecNumber>
    </recommendedName>
</protein>
<evidence type="ECO:0000256" key="7">
    <source>
        <dbReference type="ARBA" id="ARBA00048201"/>
    </source>
</evidence>
<gene>
    <name evidence="10" type="ORF">PF002_g3755</name>
</gene>
<keyword evidence="6 8" id="KW-0496">Mitochondrion</keyword>
<evidence type="ECO:0000256" key="2">
    <source>
        <dbReference type="ARBA" id="ARBA00022679"/>
    </source>
</evidence>
<evidence type="ECO:0000256" key="6">
    <source>
        <dbReference type="ARBA" id="ARBA00023128"/>
    </source>
</evidence>
<dbReference type="Pfam" id="PF02518">
    <property type="entry name" value="HATPase_c"/>
    <property type="match status" value="1"/>
</dbReference>
<dbReference type="Proteomes" id="UP000440367">
    <property type="component" value="Unassembled WGS sequence"/>
</dbReference>
<dbReference type="SUPFAM" id="SSF55874">
    <property type="entry name" value="ATPase domain of HSP90 chaperone/DNA topoisomerase II/histidine kinase"/>
    <property type="match status" value="1"/>
</dbReference>
<feature type="domain" description="Histidine kinase" evidence="9">
    <location>
        <begin position="737"/>
        <end position="869"/>
    </location>
</feature>
<dbReference type="InterPro" id="IPR018955">
    <property type="entry name" value="BCDHK/PDK_N"/>
</dbReference>
<dbReference type="Gene3D" id="1.20.140.20">
    <property type="entry name" value="Alpha-ketoacid/pyruvate dehydrogenase kinase, N-terminal domain"/>
    <property type="match status" value="1"/>
</dbReference>
<evidence type="ECO:0000313" key="11">
    <source>
        <dbReference type="Proteomes" id="UP000440367"/>
    </source>
</evidence>
<sequence length="876" mass="99186">MRKGEVANEVESRYVKEELEDPTVKICSVFPSTIPDGTIQVLVVVPKIGSKRPAEDERIGEVLKILRTKESDYAAIKANLATIKVDLATIKADLAATKPKTFTDFKNLSVREDEFRLETLYKTRQSDDPIVMAPTLHKFCKGFGEFPPYYFVRMEEVVFWKVIKKLLFGKDRVVIVGSPSVGKSCFLMLIAFYLACIKGEKVLFIRRLKQRKRMNTVVFFYGRGSYARLSNLSSQDIKAVRDQAQGAFVLVDGFDQAEVEDSGRNYMPFDLLATSCQFDAKPDDESHIVVLPAWCVADLQQYAKLTNWVVDIGLCKIKRQDTPLSKLVKEQYFYSGGSMREFCKKRELLKKRSRSQEDGLRRHYITDCHEEEHYYNRIWWKLSVDSGYVLSQLGRIVDTDKQLEVYKYAKSAGAGFHGVTYEQLLHNAVHGAFAKRKPIVLKMRDGSKYEKIEMMVFFTSFTSLHHFHICVIDLKGSFTSPHLMRRAASSSTSSLRLSDASMAAKIEDLARLPQTGVSLQYLLEFGTQISPQKLIQSARFLHGELPVRYAHRIKNLENLPHGLSDMPSVQQVRAWYVDSAQELLSFPKVETFQDELAFRSLIESIKTRHSGTLYTMAKGVHELKMQLFRSFSQKDAGAKDLGARYLRSQEFADLSDLHSFLDAFYMSRIGIRMLMSQHIALHDEESGWVGCICESTSPAEIALAAIDTARHMCLRQYGDAPEVELHGHTDFSMPFVPSHLHHMLFEVIKNSMRAVVEFHGVDNDMPPIKIVIADGEDNEDVSIKISDEGGGIPRSSVSRIWSYLYTTADSEAFERLEAPNDFGGDSPLAGLGYGLPISRLFARYFGGDLQVISMEGYGTDTYLHLKRVGDASEPLP</sequence>
<accession>A0A6A4A982</accession>
<dbReference type="GO" id="GO:0005524">
    <property type="term" value="F:ATP binding"/>
    <property type="evidence" value="ECO:0007669"/>
    <property type="project" value="UniProtKB-UniRule"/>
</dbReference>
<organism evidence="10 11">
    <name type="scientific">Phytophthora fragariae</name>
    <dbReference type="NCBI Taxonomy" id="53985"/>
    <lineage>
        <taxon>Eukaryota</taxon>
        <taxon>Sar</taxon>
        <taxon>Stramenopiles</taxon>
        <taxon>Oomycota</taxon>
        <taxon>Peronosporomycetes</taxon>
        <taxon>Peronosporales</taxon>
        <taxon>Peronosporaceae</taxon>
        <taxon>Phytophthora</taxon>
    </lineage>
</organism>
<keyword evidence="3 8" id="KW-0547">Nucleotide-binding</keyword>
<evidence type="ECO:0000256" key="3">
    <source>
        <dbReference type="ARBA" id="ARBA00022741"/>
    </source>
</evidence>
<keyword evidence="4 8" id="KW-0418">Kinase</keyword>
<dbReference type="InterPro" id="IPR003594">
    <property type="entry name" value="HATPase_dom"/>
</dbReference>
<name>A0A6A4A982_9STRA</name>
<dbReference type="GO" id="GO:0004740">
    <property type="term" value="F:pyruvate dehydrogenase (acetyl-transferring) kinase activity"/>
    <property type="evidence" value="ECO:0007669"/>
    <property type="project" value="UniProtKB-EC"/>
</dbReference>
<evidence type="ECO:0000313" key="10">
    <source>
        <dbReference type="EMBL" id="KAE9252584.1"/>
    </source>
</evidence>
<evidence type="ECO:0000256" key="1">
    <source>
        <dbReference type="ARBA" id="ARBA00006155"/>
    </source>
</evidence>
<dbReference type="EC" id="2.7.11.-" evidence="8"/>
<dbReference type="AlphaFoldDB" id="A0A6A4A982"/>
<comment type="similarity">
    <text evidence="1 8">Belongs to the PDK/BCKDK protein kinase family.</text>
</comment>
<keyword evidence="5 8" id="KW-0067">ATP-binding</keyword>
<dbReference type="PANTHER" id="PTHR11947">
    <property type="entry name" value="PYRUVATE DEHYDROGENASE KINASE"/>
    <property type="match status" value="1"/>
</dbReference>
<proteinExistence type="inferred from homology"/>
<evidence type="ECO:0000256" key="8">
    <source>
        <dbReference type="RuleBase" id="RU366032"/>
    </source>
</evidence>
<comment type="subcellular location">
    <subcellularLocation>
        <location evidence="8">Mitochondrion matrix</location>
    </subcellularLocation>
</comment>
<dbReference type="InterPro" id="IPR036890">
    <property type="entry name" value="HATPase_C_sf"/>
</dbReference>
<comment type="caution">
    <text evidence="10">The sequence shown here is derived from an EMBL/GenBank/DDBJ whole genome shotgun (WGS) entry which is preliminary data.</text>
</comment>
<dbReference type="PANTHER" id="PTHR11947:SF3">
    <property type="entry name" value="[PYRUVATE DEHYDROGENASE (ACETYL-TRANSFERRING)] KINASE, MITOCHONDRIAL"/>
    <property type="match status" value="1"/>
</dbReference>
<dbReference type="GO" id="GO:0005759">
    <property type="term" value="C:mitochondrial matrix"/>
    <property type="evidence" value="ECO:0007669"/>
    <property type="project" value="UniProtKB-SubCell"/>
</dbReference>
<keyword evidence="10" id="KW-0670">Pyruvate</keyword>
<evidence type="ECO:0000256" key="5">
    <source>
        <dbReference type="ARBA" id="ARBA00022840"/>
    </source>
</evidence>
<keyword evidence="2 8" id="KW-0808">Transferase</keyword>
<dbReference type="Pfam" id="PF10436">
    <property type="entry name" value="BCDHK_Adom3"/>
    <property type="match status" value="1"/>
</dbReference>
<dbReference type="CDD" id="cd16929">
    <property type="entry name" value="HATPase_PDK-like"/>
    <property type="match status" value="1"/>
</dbReference>
<dbReference type="InterPro" id="IPR005467">
    <property type="entry name" value="His_kinase_dom"/>
</dbReference>
<dbReference type="PROSITE" id="PS50109">
    <property type="entry name" value="HIS_KIN"/>
    <property type="match status" value="1"/>
</dbReference>
<dbReference type="SUPFAM" id="SSF69012">
    <property type="entry name" value="alpha-ketoacid dehydrogenase kinase, N-terminal domain"/>
    <property type="match status" value="1"/>
</dbReference>
<reference evidence="10 11" key="1">
    <citation type="submission" date="2018-08" db="EMBL/GenBank/DDBJ databases">
        <title>Genomic investigation of the strawberry pathogen Phytophthora fragariae indicates pathogenicity is determined by transcriptional variation in three key races.</title>
        <authorList>
            <person name="Adams T.M."/>
            <person name="Armitage A.D."/>
            <person name="Sobczyk M.K."/>
            <person name="Bates H.J."/>
            <person name="Dunwell J.M."/>
            <person name="Nellist C.F."/>
            <person name="Harrison R.J."/>
        </authorList>
    </citation>
    <scope>NUCLEOTIDE SEQUENCE [LARGE SCALE GENOMIC DNA]</scope>
    <source>
        <strain evidence="10 11">BC-1</strain>
    </source>
</reference>
<dbReference type="EMBL" id="QXGD01000110">
    <property type="protein sequence ID" value="KAE9252584.1"/>
    <property type="molecule type" value="Genomic_DNA"/>
</dbReference>
<comment type="catalytic activity">
    <reaction evidence="7">
        <text>L-seryl-[pyruvate dehydrogenase E1 alpha subunit] + ATP = O-phospho-L-seryl-[pyruvate dehydrogenase E1 alpha subunit] + ADP + H(+)</text>
        <dbReference type="Rhea" id="RHEA:23052"/>
        <dbReference type="Rhea" id="RHEA-COMP:13689"/>
        <dbReference type="Rhea" id="RHEA-COMP:13690"/>
        <dbReference type="ChEBI" id="CHEBI:15378"/>
        <dbReference type="ChEBI" id="CHEBI:29999"/>
        <dbReference type="ChEBI" id="CHEBI:30616"/>
        <dbReference type="ChEBI" id="CHEBI:83421"/>
        <dbReference type="ChEBI" id="CHEBI:456216"/>
        <dbReference type="EC" id="2.7.11.2"/>
    </reaction>
</comment>
<dbReference type="Gene3D" id="3.30.565.10">
    <property type="entry name" value="Histidine kinase-like ATPase, C-terminal domain"/>
    <property type="match status" value="1"/>
</dbReference>
<evidence type="ECO:0000259" key="9">
    <source>
        <dbReference type="PROSITE" id="PS50109"/>
    </source>
</evidence>